<evidence type="ECO:0000256" key="8">
    <source>
        <dbReference type="ARBA" id="ARBA00038436"/>
    </source>
</evidence>
<dbReference type="GO" id="GO:0015740">
    <property type="term" value="P:C4-dicarboxylate transport"/>
    <property type="evidence" value="ECO:0007669"/>
    <property type="project" value="TreeGrafter"/>
</dbReference>
<evidence type="ECO:0000256" key="10">
    <source>
        <dbReference type="SAM" id="MobiDB-lite"/>
    </source>
</evidence>
<dbReference type="EMBL" id="JACBYR010000001">
    <property type="protein sequence ID" value="NYE83003.1"/>
    <property type="molecule type" value="Genomic_DNA"/>
</dbReference>
<feature type="transmembrane region" description="Helical" evidence="9">
    <location>
        <begin position="37"/>
        <end position="61"/>
    </location>
</feature>
<comment type="function">
    <text evidence="9">Part of the tripartite ATP-independent periplasmic (TRAP) transport system.</text>
</comment>
<dbReference type="InterPro" id="IPR055348">
    <property type="entry name" value="DctQ"/>
</dbReference>
<evidence type="ECO:0000256" key="5">
    <source>
        <dbReference type="ARBA" id="ARBA00022692"/>
    </source>
</evidence>
<dbReference type="Pfam" id="PF04290">
    <property type="entry name" value="DctQ"/>
    <property type="match status" value="1"/>
</dbReference>
<evidence type="ECO:0000256" key="7">
    <source>
        <dbReference type="ARBA" id="ARBA00023136"/>
    </source>
</evidence>
<feature type="region of interest" description="Disordered" evidence="10">
    <location>
        <begin position="1"/>
        <end position="20"/>
    </location>
</feature>
<keyword evidence="6 9" id="KW-1133">Transmembrane helix</keyword>
<protein>
    <recommendedName>
        <fullName evidence="9">TRAP transporter small permease protein</fullName>
    </recommendedName>
</protein>
<comment type="caution">
    <text evidence="12">The sequence shown here is derived from an EMBL/GenBank/DDBJ whole genome shotgun (WGS) entry which is preliminary data.</text>
</comment>
<dbReference type="GO" id="GO:0005886">
    <property type="term" value="C:plasma membrane"/>
    <property type="evidence" value="ECO:0007669"/>
    <property type="project" value="UniProtKB-SubCell"/>
</dbReference>
<keyword evidence="4 9" id="KW-0997">Cell inner membrane</keyword>
<evidence type="ECO:0000313" key="12">
    <source>
        <dbReference type="EMBL" id="NYE83003.1"/>
    </source>
</evidence>
<organism evidence="12 13">
    <name type="scientific">Pigmentiphaga litoralis</name>
    <dbReference type="NCBI Taxonomy" id="516702"/>
    <lineage>
        <taxon>Bacteria</taxon>
        <taxon>Pseudomonadati</taxon>
        <taxon>Pseudomonadota</taxon>
        <taxon>Betaproteobacteria</taxon>
        <taxon>Burkholderiales</taxon>
        <taxon>Alcaligenaceae</taxon>
        <taxon>Pigmentiphaga</taxon>
    </lineage>
</organism>
<dbReference type="Proteomes" id="UP000542125">
    <property type="component" value="Unassembled WGS sequence"/>
</dbReference>
<dbReference type="RefSeq" id="WP_179586327.1">
    <property type="nucleotide sequence ID" value="NZ_JACBYR010000001.1"/>
</dbReference>
<comment type="subcellular location">
    <subcellularLocation>
        <location evidence="1 9">Cell inner membrane</location>
        <topology evidence="1 9">Multi-pass membrane protein</topology>
    </subcellularLocation>
</comment>
<dbReference type="InterPro" id="IPR007387">
    <property type="entry name" value="TRAP_DctQ"/>
</dbReference>
<evidence type="ECO:0000256" key="3">
    <source>
        <dbReference type="ARBA" id="ARBA00022475"/>
    </source>
</evidence>
<keyword evidence="13" id="KW-1185">Reference proteome</keyword>
<feature type="transmembrane region" description="Helical" evidence="9">
    <location>
        <begin position="153"/>
        <end position="177"/>
    </location>
</feature>
<feature type="transmembrane region" description="Helical" evidence="9">
    <location>
        <begin position="73"/>
        <end position="91"/>
    </location>
</feature>
<comment type="subunit">
    <text evidence="9">The complex comprises the extracytoplasmic solute receptor protein and the two transmembrane proteins.</text>
</comment>
<keyword evidence="2 9" id="KW-0813">Transport</keyword>
<dbReference type="PANTHER" id="PTHR35011">
    <property type="entry name" value="2,3-DIKETO-L-GULONATE TRAP TRANSPORTER SMALL PERMEASE PROTEIN YIAM"/>
    <property type="match status" value="1"/>
</dbReference>
<reference evidence="12 13" key="1">
    <citation type="submission" date="2020-07" db="EMBL/GenBank/DDBJ databases">
        <title>Genomic Encyclopedia of Type Strains, Phase IV (KMG-V): Genome sequencing to study the core and pangenomes of soil and plant-associated prokaryotes.</title>
        <authorList>
            <person name="Whitman W."/>
        </authorList>
    </citation>
    <scope>NUCLEOTIDE SEQUENCE [LARGE SCALE GENOMIC DNA]</scope>
    <source>
        <strain evidence="12 13">SAS40</strain>
    </source>
</reference>
<keyword evidence="5 9" id="KW-0812">Transmembrane</keyword>
<proteinExistence type="inferred from homology"/>
<evidence type="ECO:0000256" key="1">
    <source>
        <dbReference type="ARBA" id="ARBA00004429"/>
    </source>
</evidence>
<gene>
    <name evidence="12" type="ORF">FHW18_002274</name>
</gene>
<evidence type="ECO:0000256" key="2">
    <source>
        <dbReference type="ARBA" id="ARBA00022448"/>
    </source>
</evidence>
<sequence>MHTEIRSPVTGSASGSRTKGGVGVDGVVRGIDRASNAALHVATALLFVIVALSCANVVGRYVFGAPISWADEAVMFLMIWMVFLGAVAVAWNDQHIKVEVLVGMASPRWQVVIRTIVDLVVAAVALLLCQAGGGLIWKLLKFDQRSDALEIPLYIPQAAIPVGMGVIGLFVLVRLVLRVRAARRATVAGDAT</sequence>
<name>A0A7Y9IV04_9BURK</name>
<feature type="domain" description="Tripartite ATP-independent periplasmic transporters DctQ component" evidence="11">
    <location>
        <begin position="49"/>
        <end position="180"/>
    </location>
</feature>
<evidence type="ECO:0000256" key="4">
    <source>
        <dbReference type="ARBA" id="ARBA00022519"/>
    </source>
</evidence>
<dbReference type="GO" id="GO:0022857">
    <property type="term" value="F:transmembrane transporter activity"/>
    <property type="evidence" value="ECO:0007669"/>
    <property type="project" value="UniProtKB-UniRule"/>
</dbReference>
<evidence type="ECO:0000313" key="13">
    <source>
        <dbReference type="Proteomes" id="UP000542125"/>
    </source>
</evidence>
<evidence type="ECO:0000256" key="6">
    <source>
        <dbReference type="ARBA" id="ARBA00022989"/>
    </source>
</evidence>
<evidence type="ECO:0000256" key="9">
    <source>
        <dbReference type="RuleBase" id="RU369079"/>
    </source>
</evidence>
<keyword evidence="7 9" id="KW-0472">Membrane</keyword>
<evidence type="ECO:0000259" key="11">
    <source>
        <dbReference type="Pfam" id="PF04290"/>
    </source>
</evidence>
<accession>A0A7Y9IV04</accession>
<comment type="similarity">
    <text evidence="8 9">Belongs to the TRAP transporter small permease family.</text>
</comment>
<feature type="transmembrane region" description="Helical" evidence="9">
    <location>
        <begin position="111"/>
        <end position="133"/>
    </location>
</feature>
<dbReference type="PANTHER" id="PTHR35011:SF2">
    <property type="entry name" value="2,3-DIKETO-L-GULONATE TRAP TRANSPORTER SMALL PERMEASE PROTEIN YIAM"/>
    <property type="match status" value="1"/>
</dbReference>
<keyword evidence="3" id="KW-1003">Cell membrane</keyword>
<dbReference type="AlphaFoldDB" id="A0A7Y9IV04"/>